<proteinExistence type="predicted"/>
<accession>A0A0F5Q0S6</accession>
<dbReference type="STRING" id="728005.SAMN04488059_11864"/>
<dbReference type="InterPro" id="IPR007460">
    <property type="entry name" value="BrnT_toxin"/>
</dbReference>
<evidence type="ECO:0000313" key="1">
    <source>
        <dbReference type="EMBL" id="KKC34480.1"/>
    </source>
</evidence>
<dbReference type="Pfam" id="PF04365">
    <property type="entry name" value="BrnT_toxin"/>
    <property type="match status" value="1"/>
</dbReference>
<dbReference type="EMBL" id="LAPV01000023">
    <property type="protein sequence ID" value="KKC34480.1"/>
    <property type="molecule type" value="Genomic_DNA"/>
</dbReference>
<name>A0A0F5Q0S6_9HYPH</name>
<dbReference type="InterPro" id="IPR038573">
    <property type="entry name" value="BrnT_sf"/>
</dbReference>
<protein>
    <submittedName>
        <fullName evidence="2">Uncharacterized protein</fullName>
    </submittedName>
</protein>
<dbReference type="Proteomes" id="UP000182258">
    <property type="component" value="Unassembled WGS sequence"/>
</dbReference>
<dbReference type="EMBL" id="FOMB01000018">
    <property type="protein sequence ID" value="SFD04220.1"/>
    <property type="molecule type" value="Genomic_DNA"/>
</dbReference>
<dbReference type="PATRIC" id="fig|728005.3.peg.2730"/>
<organism evidence="2 4">
    <name type="scientific">Devosia psychrophila</name>
    <dbReference type="NCBI Taxonomy" id="728005"/>
    <lineage>
        <taxon>Bacteria</taxon>
        <taxon>Pseudomonadati</taxon>
        <taxon>Pseudomonadota</taxon>
        <taxon>Alphaproteobacteria</taxon>
        <taxon>Hyphomicrobiales</taxon>
        <taxon>Devosiaceae</taxon>
        <taxon>Devosia</taxon>
    </lineage>
</organism>
<evidence type="ECO:0000313" key="4">
    <source>
        <dbReference type="Proteomes" id="UP000182258"/>
    </source>
</evidence>
<keyword evidence="3" id="KW-1185">Reference proteome</keyword>
<gene>
    <name evidence="2" type="ORF">SAMN04488059_11864</name>
    <name evidence="1" type="ORF">WH91_02900</name>
</gene>
<dbReference type="Gene3D" id="3.10.450.530">
    <property type="entry name" value="Ribonuclease toxin, BrnT, of type II toxin-antitoxin system"/>
    <property type="match status" value="1"/>
</dbReference>
<reference evidence="2 4" key="2">
    <citation type="submission" date="2016-10" db="EMBL/GenBank/DDBJ databases">
        <authorList>
            <person name="de Groot N.N."/>
        </authorList>
    </citation>
    <scope>NUCLEOTIDE SEQUENCE [LARGE SCALE GENOMIC DNA]</scope>
    <source>
        <strain evidence="2 4">CGMCC 1.10210</strain>
    </source>
</reference>
<dbReference type="AlphaFoldDB" id="A0A0F5Q0S6"/>
<dbReference type="OrthoDB" id="839663at2"/>
<dbReference type="Proteomes" id="UP000033519">
    <property type="component" value="Unassembled WGS sequence"/>
</dbReference>
<evidence type="ECO:0000313" key="3">
    <source>
        <dbReference type="Proteomes" id="UP000033519"/>
    </source>
</evidence>
<dbReference type="RefSeq" id="WP_046169513.1">
    <property type="nucleotide sequence ID" value="NZ_FOMB01000018.1"/>
</dbReference>
<sequence>MELEWDKDKRQDALNERGLDFADFERIEADTLRTWQDFRNSYGEPRFMSYAYLDDRLHAFCWTQGGSKIRIISMRKANGRECTRYQAGEDPRHA</sequence>
<reference evidence="1 3" key="1">
    <citation type="submission" date="2015-03" db="EMBL/GenBank/DDBJ databases">
        <authorList>
            <person name="Lepp D."/>
            <person name="Hassan Y.I."/>
            <person name="Li X.-Z."/>
            <person name="Zhou T."/>
        </authorList>
    </citation>
    <scope>NUCLEOTIDE SEQUENCE [LARGE SCALE GENOMIC DNA]</scope>
    <source>
        <strain evidence="1 3">Cr7-05</strain>
    </source>
</reference>
<evidence type="ECO:0000313" key="2">
    <source>
        <dbReference type="EMBL" id="SFD04220.1"/>
    </source>
</evidence>